<organism evidence="5 6">
    <name type="scientific">Porphyridium purpureum</name>
    <name type="common">Red alga</name>
    <name type="synonym">Porphyridium cruentum</name>
    <dbReference type="NCBI Taxonomy" id="35688"/>
    <lineage>
        <taxon>Eukaryota</taxon>
        <taxon>Rhodophyta</taxon>
        <taxon>Bangiophyceae</taxon>
        <taxon>Porphyridiales</taxon>
        <taxon>Porphyridiaceae</taxon>
        <taxon>Porphyridium</taxon>
    </lineage>
</organism>
<comment type="caution">
    <text evidence="5">The sequence shown here is derived from an EMBL/GenBank/DDBJ whole genome shotgun (WGS) entry which is preliminary data.</text>
</comment>
<evidence type="ECO:0000313" key="5">
    <source>
        <dbReference type="EMBL" id="KAA8499556.1"/>
    </source>
</evidence>
<dbReference type="AlphaFoldDB" id="A0A5J4Z745"/>
<sequence>MEAASDKQLGRDARAERMQRAKKVLDALVVFFKRNDGRDKAFRVVQYSSLLTMWALSLTKTVRSRDVHMKAHVGATTPLNPLVAHAFVGKLGRAMSTSRKALKLVRMLEDIQAIFRGCGVLRSLNISPKIRALALLRIFSAGFEIVYYFFDHTVWVVRNGLHEPRSALGSRASSMSSIFWLLNAVLDATIETIEFDDARRQFVHDAKSKKTDGDAASNGHANHGHSAVRPRHFEKMLSLVKIWLDVLTASAETVDALDYPSKACAFVEASAGLGASVLGLRSVWRNVFNDL</sequence>
<dbReference type="GO" id="GO:0005778">
    <property type="term" value="C:peroxisomal membrane"/>
    <property type="evidence" value="ECO:0007669"/>
    <property type="project" value="UniProtKB-SubCell"/>
</dbReference>
<dbReference type="Pfam" id="PF05648">
    <property type="entry name" value="PEX11"/>
    <property type="match status" value="1"/>
</dbReference>
<dbReference type="OrthoDB" id="411017at2759"/>
<dbReference type="PANTHER" id="PTHR12652">
    <property type="entry name" value="PEROXISOMAL BIOGENESIS FACTOR 11"/>
    <property type="match status" value="1"/>
</dbReference>
<dbReference type="Proteomes" id="UP000324585">
    <property type="component" value="Unassembled WGS sequence"/>
</dbReference>
<protein>
    <submittedName>
        <fullName evidence="5">Peroxisomal membrane protein 11B</fullName>
    </submittedName>
</protein>
<name>A0A5J4Z745_PORPP</name>
<dbReference type="InterPro" id="IPR008733">
    <property type="entry name" value="PEX11"/>
</dbReference>
<keyword evidence="6" id="KW-1185">Reference proteome</keyword>
<keyword evidence="2" id="KW-0472">Membrane</keyword>
<gene>
    <name evidence="5" type="ORF">FVE85_7141</name>
</gene>
<keyword evidence="3" id="KW-0576">Peroxisome</keyword>
<keyword evidence="1" id="KW-0962">Peroxisome biogenesis</keyword>
<dbReference type="PANTHER" id="PTHR12652:SF50">
    <property type="entry name" value="PEROXIN 11"/>
    <property type="match status" value="1"/>
</dbReference>
<dbReference type="EMBL" id="VRMN01000001">
    <property type="protein sequence ID" value="KAA8499556.1"/>
    <property type="molecule type" value="Genomic_DNA"/>
</dbReference>
<evidence type="ECO:0000313" key="6">
    <source>
        <dbReference type="Proteomes" id="UP000324585"/>
    </source>
</evidence>
<dbReference type="GO" id="GO:0016559">
    <property type="term" value="P:peroxisome fission"/>
    <property type="evidence" value="ECO:0007669"/>
    <property type="project" value="InterPro"/>
</dbReference>
<reference evidence="6" key="1">
    <citation type="journal article" date="2019" name="Nat. Commun.">
        <title>Expansion of phycobilisome linker gene families in mesophilic red algae.</title>
        <authorList>
            <person name="Lee J."/>
            <person name="Kim D."/>
            <person name="Bhattacharya D."/>
            <person name="Yoon H.S."/>
        </authorList>
    </citation>
    <scope>NUCLEOTIDE SEQUENCE [LARGE SCALE GENOMIC DNA]</scope>
    <source>
        <strain evidence="6">CCMP 1328</strain>
    </source>
</reference>
<evidence type="ECO:0000256" key="1">
    <source>
        <dbReference type="ARBA" id="ARBA00022593"/>
    </source>
</evidence>
<evidence type="ECO:0000256" key="3">
    <source>
        <dbReference type="ARBA" id="ARBA00023140"/>
    </source>
</evidence>
<evidence type="ECO:0000256" key="2">
    <source>
        <dbReference type="ARBA" id="ARBA00023136"/>
    </source>
</evidence>
<proteinExistence type="predicted"/>
<comment type="subcellular location">
    <subcellularLocation>
        <location evidence="4">Peroxisome membrane</location>
    </subcellularLocation>
</comment>
<evidence type="ECO:0000256" key="4">
    <source>
        <dbReference type="ARBA" id="ARBA00046271"/>
    </source>
</evidence>
<accession>A0A5J4Z745</accession>